<accession>A0ACA9RCY9</accession>
<gene>
    <name evidence="1" type="ORF">RPERSI_LOCUS18295</name>
</gene>
<dbReference type="Proteomes" id="UP000789920">
    <property type="component" value="Unassembled WGS sequence"/>
</dbReference>
<dbReference type="EMBL" id="CAJVQC010048238">
    <property type="protein sequence ID" value="CAG8785921.1"/>
    <property type="molecule type" value="Genomic_DNA"/>
</dbReference>
<protein>
    <submittedName>
        <fullName evidence="1">27131_t:CDS:1</fullName>
    </submittedName>
</protein>
<feature type="non-terminal residue" evidence="1">
    <location>
        <position position="1"/>
    </location>
</feature>
<sequence length="84" mass="9368">SYNIPSTNLEEIGSSNWAAKLEDLKLEVIEFWFEVQEEGPTMVLIIGIVSTRVSVLVSHIEGLKTNKSLNERPGVPIVEKETIT</sequence>
<comment type="caution">
    <text evidence="1">The sequence shown here is derived from an EMBL/GenBank/DDBJ whole genome shotgun (WGS) entry which is preliminary data.</text>
</comment>
<evidence type="ECO:0000313" key="2">
    <source>
        <dbReference type="Proteomes" id="UP000789920"/>
    </source>
</evidence>
<reference evidence="1" key="1">
    <citation type="submission" date="2021-06" db="EMBL/GenBank/DDBJ databases">
        <authorList>
            <person name="Kallberg Y."/>
            <person name="Tangrot J."/>
            <person name="Rosling A."/>
        </authorList>
    </citation>
    <scope>NUCLEOTIDE SEQUENCE</scope>
    <source>
        <strain evidence="1">MA461A</strain>
    </source>
</reference>
<evidence type="ECO:0000313" key="1">
    <source>
        <dbReference type="EMBL" id="CAG8785921.1"/>
    </source>
</evidence>
<feature type="non-terminal residue" evidence="1">
    <location>
        <position position="84"/>
    </location>
</feature>
<proteinExistence type="predicted"/>
<name>A0ACA9RCY9_9GLOM</name>
<keyword evidence="2" id="KW-1185">Reference proteome</keyword>
<organism evidence="1 2">
    <name type="scientific">Racocetra persica</name>
    <dbReference type="NCBI Taxonomy" id="160502"/>
    <lineage>
        <taxon>Eukaryota</taxon>
        <taxon>Fungi</taxon>
        <taxon>Fungi incertae sedis</taxon>
        <taxon>Mucoromycota</taxon>
        <taxon>Glomeromycotina</taxon>
        <taxon>Glomeromycetes</taxon>
        <taxon>Diversisporales</taxon>
        <taxon>Gigasporaceae</taxon>
        <taxon>Racocetra</taxon>
    </lineage>
</organism>